<evidence type="ECO:0000256" key="2">
    <source>
        <dbReference type="RuleBase" id="RU003707"/>
    </source>
</evidence>
<dbReference type="CDD" id="cd06558">
    <property type="entry name" value="crotonase-like"/>
    <property type="match status" value="1"/>
</dbReference>
<protein>
    <submittedName>
        <fullName evidence="3">p-hydroxycinnamoyl CoA hydratase/lyase</fullName>
        <ecNumber evidence="3">4.1.2.61</ecNumber>
        <ecNumber evidence="3">4.2.1.101</ecNumber>
    </submittedName>
</protein>
<dbReference type="PANTHER" id="PTHR42964:SF1">
    <property type="entry name" value="POLYKETIDE BIOSYNTHESIS ENOYL-COA HYDRATASE PKSH-RELATED"/>
    <property type="match status" value="1"/>
</dbReference>
<gene>
    <name evidence="3" type="ORF">MKJ03_03030</name>
</gene>
<dbReference type="EMBL" id="JALAYX010000001">
    <property type="protein sequence ID" value="MCJ8237284.1"/>
    <property type="molecule type" value="Genomic_DNA"/>
</dbReference>
<dbReference type="SUPFAM" id="SSF52096">
    <property type="entry name" value="ClpP/crotonase"/>
    <property type="match status" value="1"/>
</dbReference>
<dbReference type="PROSITE" id="PS00166">
    <property type="entry name" value="ENOYL_COA_HYDRATASE"/>
    <property type="match status" value="1"/>
</dbReference>
<name>A0ABT0CWF4_9HYPH</name>
<comment type="similarity">
    <text evidence="1 2">Belongs to the enoyl-CoA hydratase/isomerase family.</text>
</comment>
<organism evidence="3 4">
    <name type="scientific">Peteryoungia algae</name>
    <dbReference type="NCBI Taxonomy" id="2919917"/>
    <lineage>
        <taxon>Bacteria</taxon>
        <taxon>Pseudomonadati</taxon>
        <taxon>Pseudomonadota</taxon>
        <taxon>Alphaproteobacteria</taxon>
        <taxon>Hyphomicrobiales</taxon>
        <taxon>Rhizobiaceae</taxon>
        <taxon>Peteryoungia</taxon>
    </lineage>
</organism>
<dbReference type="InterPro" id="IPR051683">
    <property type="entry name" value="Enoyl-CoA_Hydratase/Isomerase"/>
</dbReference>
<dbReference type="InterPro" id="IPR001753">
    <property type="entry name" value="Enoyl-CoA_hydra/iso"/>
</dbReference>
<dbReference type="Pfam" id="PF00378">
    <property type="entry name" value="ECH_1"/>
    <property type="match status" value="1"/>
</dbReference>
<sequence length="275" mass="30868">MTDTNTTPDPVLVEFDNGIAFVTLNRPEKRNAMNPKLNMRMLEVLDELEADDRCGVLVLRGAGQSWSAGMDLKEYFRENDGKGRAAVLKSRRQSGGWWNRLMYFEKPTIAMVNGWCFGGAFTPLVSCDLAIAADEATFGLSEINWGILPGGNVTRAVAEVMNHRDSLYYIMTGETFGGQKAREMGLVNESVPLADLETRVRTLCASLLEKNPTVLKAAKDTFKRVRNMPWEQADDYIYAKLEQMLFLDKSNGRAEGLKQFLDDKTYRPGLGAYKR</sequence>
<keyword evidence="3" id="KW-0456">Lyase</keyword>
<dbReference type="Proteomes" id="UP001522662">
    <property type="component" value="Unassembled WGS sequence"/>
</dbReference>
<dbReference type="NCBIfam" id="NF006588">
    <property type="entry name" value="PRK09120.1"/>
    <property type="match status" value="1"/>
</dbReference>
<keyword evidence="4" id="KW-1185">Reference proteome</keyword>
<dbReference type="RefSeq" id="WP_147887647.1">
    <property type="nucleotide sequence ID" value="NZ_CP128477.1"/>
</dbReference>
<dbReference type="InterPro" id="IPR018376">
    <property type="entry name" value="Enoyl-CoA_hyd/isom_CS"/>
</dbReference>
<keyword evidence="3" id="KW-0614">Plasmid</keyword>
<evidence type="ECO:0000313" key="3">
    <source>
        <dbReference type="EMBL" id="MCJ8237284.1"/>
    </source>
</evidence>
<dbReference type="Gene3D" id="6.10.250.2850">
    <property type="match status" value="1"/>
</dbReference>
<dbReference type="InterPro" id="IPR029045">
    <property type="entry name" value="ClpP/crotonase-like_dom_sf"/>
</dbReference>
<comment type="caution">
    <text evidence="3">The sequence shown here is derived from an EMBL/GenBank/DDBJ whole genome shotgun (WGS) entry which is preliminary data.</text>
</comment>
<reference evidence="3 4" key="1">
    <citation type="submission" date="2022-03" db="EMBL/GenBank/DDBJ databases">
        <title>Rhizobium SSM4.3 sp. nov., isolated from Sediment (Gouqi Island).</title>
        <authorList>
            <person name="Chen G."/>
        </authorList>
    </citation>
    <scope>NUCLEOTIDE SEQUENCE [LARGE SCALE GENOMIC DNA]</scope>
    <source>
        <strain evidence="3 4">SSM4.3</strain>
        <plasmid evidence="3">unnamed</plasmid>
    </source>
</reference>
<dbReference type="EC" id="4.2.1.101" evidence="3"/>
<geneLocation type="plasmid" evidence="3">
    <name>unnamed</name>
</geneLocation>
<evidence type="ECO:0000256" key="1">
    <source>
        <dbReference type="ARBA" id="ARBA00005254"/>
    </source>
</evidence>
<dbReference type="PANTHER" id="PTHR42964">
    <property type="entry name" value="ENOYL-COA HYDRATASE"/>
    <property type="match status" value="1"/>
</dbReference>
<proteinExistence type="inferred from homology"/>
<dbReference type="EC" id="4.1.2.61" evidence="3"/>
<dbReference type="Gene3D" id="3.90.226.10">
    <property type="entry name" value="2-enoyl-CoA Hydratase, Chain A, domain 1"/>
    <property type="match status" value="1"/>
</dbReference>
<accession>A0ABT0CWF4</accession>
<evidence type="ECO:0000313" key="4">
    <source>
        <dbReference type="Proteomes" id="UP001522662"/>
    </source>
</evidence>
<dbReference type="GO" id="GO:0050547">
    <property type="term" value="F:feruloyl-CoA hydratase/lyase activity"/>
    <property type="evidence" value="ECO:0007669"/>
    <property type="project" value="UniProtKB-EC"/>
</dbReference>